<dbReference type="eggNOG" id="COG0438">
    <property type="taxonomic scope" value="Bacteria"/>
</dbReference>
<dbReference type="InterPro" id="IPR028098">
    <property type="entry name" value="Glyco_trans_4-like_N"/>
</dbReference>
<feature type="domain" description="Glycosyl transferase family 1" evidence="1">
    <location>
        <begin position="167"/>
        <end position="308"/>
    </location>
</feature>
<dbReference type="KEGG" id="scs:Sta7437_1357"/>
<proteinExistence type="predicted"/>
<evidence type="ECO:0000313" key="3">
    <source>
        <dbReference type="EMBL" id="AFZ34924.1"/>
    </source>
</evidence>
<dbReference type="Gene3D" id="3.40.50.2000">
    <property type="entry name" value="Glycogen Phosphorylase B"/>
    <property type="match status" value="2"/>
</dbReference>
<evidence type="ECO:0000259" key="2">
    <source>
        <dbReference type="Pfam" id="PF13439"/>
    </source>
</evidence>
<dbReference type="OrthoDB" id="9801573at2"/>
<dbReference type="EMBL" id="CP003653">
    <property type="protein sequence ID" value="AFZ34924.1"/>
    <property type="molecule type" value="Genomic_DNA"/>
</dbReference>
<dbReference type="InterPro" id="IPR001296">
    <property type="entry name" value="Glyco_trans_1"/>
</dbReference>
<accession>K9XS66</accession>
<organism evidence="3 4">
    <name type="scientific">Stanieria cyanosphaera (strain ATCC 29371 / PCC 7437)</name>
    <dbReference type="NCBI Taxonomy" id="111780"/>
    <lineage>
        <taxon>Bacteria</taxon>
        <taxon>Bacillati</taxon>
        <taxon>Cyanobacteriota</taxon>
        <taxon>Cyanophyceae</taxon>
        <taxon>Pleurocapsales</taxon>
        <taxon>Dermocarpellaceae</taxon>
        <taxon>Stanieria</taxon>
    </lineage>
</organism>
<dbReference type="GO" id="GO:0016757">
    <property type="term" value="F:glycosyltransferase activity"/>
    <property type="evidence" value="ECO:0007669"/>
    <property type="project" value="InterPro"/>
</dbReference>
<dbReference type="SUPFAM" id="SSF53756">
    <property type="entry name" value="UDP-Glycosyltransferase/glycogen phosphorylase"/>
    <property type="match status" value="1"/>
</dbReference>
<dbReference type="PANTHER" id="PTHR12526:SF595">
    <property type="entry name" value="BLL5217 PROTEIN"/>
    <property type="match status" value="1"/>
</dbReference>
<dbReference type="Pfam" id="PF13439">
    <property type="entry name" value="Glyco_transf_4"/>
    <property type="match status" value="1"/>
</dbReference>
<keyword evidence="4" id="KW-1185">Reference proteome</keyword>
<sequence>MRIAQIAPLWEKVPPPAYGGTELVVSLLTDELVRRGHDVTLFATGDSQTLAKLESVCPQALRLMEVSHEENTAYQILQHNRIYERANEFDLIHSHVDLETFPYADLVKTPTLYTVHGIITPDTEPRWRKARHQNFVSISNSQRRTDLELNYVATVYNGINTKIYPFYPEPSNPPYLAFLGRISPEKGPHLAIEIAKKTGWHLKMAGKIDPVDREFFEQQIKPLIDNKQIEYLGEANHAQKCELMGGAVATLFPITWKEPFGLVMAESMAVGTPLIAIAMGSTPEVIEHGKTGFLCHNVAECVAAVERIGEISRRACRDRVVKNFSVECMVDGYEAVYQQLISKQVVDNNKVPKLVADLNRLSA</sequence>
<feature type="domain" description="Glycosyltransferase subfamily 4-like N-terminal" evidence="2">
    <location>
        <begin position="18"/>
        <end position="161"/>
    </location>
</feature>
<dbReference type="HOGENOM" id="CLU_042257_1_0_3"/>
<reference evidence="4" key="1">
    <citation type="journal article" date="2013" name="Proc. Natl. Acad. Sci. U.S.A.">
        <title>Improving the coverage of the cyanobacterial phylum using diversity-driven genome sequencing.</title>
        <authorList>
            <person name="Shih P.M."/>
            <person name="Wu D."/>
            <person name="Latifi A."/>
            <person name="Axen S.D."/>
            <person name="Fewer D.P."/>
            <person name="Talla E."/>
            <person name="Calteau A."/>
            <person name="Cai F."/>
            <person name="Tandeau de Marsac N."/>
            <person name="Rippka R."/>
            <person name="Herdman M."/>
            <person name="Sivonen K."/>
            <person name="Coursin T."/>
            <person name="Laurent T."/>
            <person name="Goodwin L."/>
            <person name="Nolan M."/>
            <person name="Davenport K.W."/>
            <person name="Han C.S."/>
            <person name="Rubin E.M."/>
            <person name="Eisen J.A."/>
            <person name="Woyke T."/>
            <person name="Gugger M."/>
            <person name="Kerfeld C.A."/>
        </authorList>
    </citation>
    <scope>NUCLEOTIDE SEQUENCE [LARGE SCALE GENOMIC DNA]</scope>
    <source>
        <strain evidence="4">ATCC 29371 / PCC 7437</strain>
    </source>
</reference>
<evidence type="ECO:0000313" key="4">
    <source>
        <dbReference type="Proteomes" id="UP000010473"/>
    </source>
</evidence>
<dbReference type="AlphaFoldDB" id="K9XS66"/>
<keyword evidence="3" id="KW-0808">Transferase</keyword>
<protein>
    <submittedName>
        <fullName evidence="3">Glycosyl transferase group 1</fullName>
    </submittedName>
</protein>
<dbReference type="CDD" id="cd03802">
    <property type="entry name" value="GT4_AviGT4-like"/>
    <property type="match status" value="1"/>
</dbReference>
<gene>
    <name evidence="3" type="ordered locus">Sta7437_1357</name>
</gene>
<dbReference type="PANTHER" id="PTHR12526">
    <property type="entry name" value="GLYCOSYLTRANSFERASE"/>
    <property type="match status" value="1"/>
</dbReference>
<dbReference type="RefSeq" id="WP_015192597.1">
    <property type="nucleotide sequence ID" value="NC_019748.1"/>
</dbReference>
<name>K9XS66_STAC7</name>
<dbReference type="STRING" id="111780.Sta7437_1357"/>
<dbReference type="Pfam" id="PF00534">
    <property type="entry name" value="Glycos_transf_1"/>
    <property type="match status" value="1"/>
</dbReference>
<dbReference type="Proteomes" id="UP000010473">
    <property type="component" value="Chromosome"/>
</dbReference>
<dbReference type="PATRIC" id="fig|111780.3.peg.1415"/>
<evidence type="ECO:0000259" key="1">
    <source>
        <dbReference type="Pfam" id="PF00534"/>
    </source>
</evidence>